<dbReference type="EMBL" id="FNNG01000002">
    <property type="protein sequence ID" value="SDW34096.1"/>
    <property type="molecule type" value="Genomic_DNA"/>
</dbReference>
<feature type="coiled-coil region" evidence="1">
    <location>
        <begin position="64"/>
        <end position="98"/>
    </location>
</feature>
<keyword evidence="2" id="KW-0812">Transmembrane</keyword>
<accession>A0A1H2SR41</accession>
<keyword evidence="3" id="KW-0132">Cell division</keyword>
<evidence type="ECO:0000313" key="4">
    <source>
        <dbReference type="Proteomes" id="UP000198828"/>
    </source>
</evidence>
<evidence type="ECO:0000256" key="2">
    <source>
        <dbReference type="SAM" id="Phobius"/>
    </source>
</evidence>
<keyword evidence="3" id="KW-0131">Cell cycle</keyword>
<dbReference type="GO" id="GO:0051301">
    <property type="term" value="P:cell division"/>
    <property type="evidence" value="ECO:0007669"/>
    <property type="project" value="UniProtKB-KW"/>
</dbReference>
<keyword evidence="1" id="KW-0175">Coiled coil</keyword>
<keyword evidence="2" id="KW-1133">Transmembrane helix</keyword>
<keyword evidence="2" id="KW-0472">Membrane</keyword>
<protein>
    <submittedName>
        <fullName evidence="3">Cell division protein FtsL</fullName>
    </submittedName>
</protein>
<keyword evidence="4" id="KW-1185">Reference proteome</keyword>
<feature type="transmembrane region" description="Helical" evidence="2">
    <location>
        <begin position="41"/>
        <end position="62"/>
    </location>
</feature>
<dbReference type="Proteomes" id="UP000198828">
    <property type="component" value="Unassembled WGS sequence"/>
</dbReference>
<gene>
    <name evidence="3" type="ORF">SAMN05660923_00519</name>
</gene>
<evidence type="ECO:0000256" key="1">
    <source>
        <dbReference type="SAM" id="Coils"/>
    </source>
</evidence>
<name>A0A1H2SR41_9FIRM</name>
<dbReference type="RefSeq" id="WP_093750585.1">
    <property type="nucleotide sequence ID" value="NZ_BSYN01000002.1"/>
</dbReference>
<organism evidence="3 4">
    <name type="scientific">Tepidimicrobium xylanilyticum</name>
    <dbReference type="NCBI Taxonomy" id="1123352"/>
    <lineage>
        <taxon>Bacteria</taxon>
        <taxon>Bacillati</taxon>
        <taxon>Bacillota</taxon>
        <taxon>Tissierellia</taxon>
        <taxon>Tissierellales</taxon>
        <taxon>Tepidimicrobiaceae</taxon>
        <taxon>Tepidimicrobium</taxon>
    </lineage>
</organism>
<dbReference type="OrthoDB" id="1707751at2"/>
<dbReference type="AlphaFoldDB" id="A0A1H2SR41"/>
<proteinExistence type="predicted"/>
<sequence length="156" mass="18574">MLVAKKDYAYYPEEIDFYRQPNSKRKRKAKVTKKNHARNKLVIISIAMFYLILALFILYRYANITKIRNEITELERYKIQLEQEKEILMAELEGIKSSSRIEENAIFLLGMDYPTQDQIVYVDFENEDFMDEKEDKGKLSLIGEFKNIVNLVLNIF</sequence>
<evidence type="ECO:0000313" key="3">
    <source>
        <dbReference type="EMBL" id="SDW34096.1"/>
    </source>
</evidence>
<reference evidence="3 4" key="1">
    <citation type="submission" date="2016-10" db="EMBL/GenBank/DDBJ databases">
        <authorList>
            <person name="de Groot N.N."/>
        </authorList>
    </citation>
    <scope>NUCLEOTIDE SEQUENCE [LARGE SCALE GENOMIC DNA]</scope>
    <source>
        <strain evidence="3 4">DSM 23310</strain>
    </source>
</reference>